<proteinExistence type="inferred from homology"/>
<reference evidence="2 3" key="1">
    <citation type="journal article" date="2019" name="Int. J. Syst. Evol. Microbiol.">
        <title>The Global Catalogue of Microorganisms (GCM) 10K type strain sequencing project: providing services to taxonomists for standard genome sequencing and annotation.</title>
        <authorList>
            <consortium name="The Broad Institute Genomics Platform"/>
            <consortium name="The Broad Institute Genome Sequencing Center for Infectious Disease"/>
            <person name="Wu L."/>
            <person name="Ma J."/>
        </authorList>
    </citation>
    <scope>NUCLEOTIDE SEQUENCE [LARGE SCALE GENOMIC DNA]</scope>
    <source>
        <strain evidence="2 3">GX21</strain>
    </source>
</reference>
<accession>A0ABD5ZUU7</accession>
<dbReference type="GeneID" id="96952448"/>
<sequence length="92" mass="10302">MSTDDAPHRLSLSFDYDTERRARIVERAVRVEVGEIDDARSTARVDRAGRTVQVRVEAADLIALRAGTNTWARLLDVAERVAETADRRHDAA</sequence>
<dbReference type="Gene3D" id="3.30.310.50">
    <property type="entry name" value="Alpha-D-phosphohexomutase, C-terminal domain"/>
    <property type="match status" value="1"/>
</dbReference>
<dbReference type="EMBL" id="JBHTAT010000001">
    <property type="protein sequence ID" value="MFC7254154.1"/>
    <property type="molecule type" value="Genomic_DNA"/>
</dbReference>
<protein>
    <submittedName>
        <fullName evidence="2">KEOPS complex subunit Pcc1</fullName>
    </submittedName>
</protein>
<dbReference type="AlphaFoldDB" id="A0ABD5ZUU7"/>
<name>A0ABD5ZUU7_9EURY</name>
<keyword evidence="3" id="KW-1185">Reference proteome</keyword>
<evidence type="ECO:0000313" key="3">
    <source>
        <dbReference type="Proteomes" id="UP001596434"/>
    </source>
</evidence>
<comment type="similarity">
    <text evidence="1">Belongs to the CTAG/PCC1 family.</text>
</comment>
<dbReference type="Pfam" id="PF09341">
    <property type="entry name" value="Pcc1"/>
    <property type="match status" value="1"/>
</dbReference>
<organism evidence="2 3">
    <name type="scientific">Haloplanus litoreus</name>
    <dbReference type="NCBI Taxonomy" id="767515"/>
    <lineage>
        <taxon>Archaea</taxon>
        <taxon>Methanobacteriati</taxon>
        <taxon>Methanobacteriota</taxon>
        <taxon>Stenosarchaea group</taxon>
        <taxon>Halobacteria</taxon>
        <taxon>Halobacteriales</taxon>
        <taxon>Haloferacaceae</taxon>
        <taxon>Haloplanus</taxon>
    </lineage>
</organism>
<comment type="caution">
    <text evidence="2">The sequence shown here is derived from an EMBL/GenBank/DDBJ whole genome shotgun (WGS) entry which is preliminary data.</text>
</comment>
<dbReference type="Proteomes" id="UP001596434">
    <property type="component" value="Unassembled WGS sequence"/>
</dbReference>
<dbReference type="InterPro" id="IPR015419">
    <property type="entry name" value="CTAG/Pcc1"/>
</dbReference>
<dbReference type="NCBIfam" id="NF011470">
    <property type="entry name" value="PRK14887.1"/>
    <property type="match status" value="1"/>
</dbReference>
<evidence type="ECO:0000256" key="1">
    <source>
        <dbReference type="ARBA" id="ARBA00007073"/>
    </source>
</evidence>
<gene>
    <name evidence="2" type="ORF">ACFQKE_02315</name>
</gene>
<evidence type="ECO:0000313" key="2">
    <source>
        <dbReference type="EMBL" id="MFC7254154.1"/>
    </source>
</evidence>
<dbReference type="RefSeq" id="WP_379702362.1">
    <property type="nucleotide sequence ID" value="NZ_JBHTAT010000001.1"/>
</dbReference>